<organism evidence="1 2">
    <name type="scientific">Rhodopirellula baltica WH47</name>
    <dbReference type="NCBI Taxonomy" id="991778"/>
    <lineage>
        <taxon>Bacteria</taxon>
        <taxon>Pseudomonadati</taxon>
        <taxon>Planctomycetota</taxon>
        <taxon>Planctomycetia</taxon>
        <taxon>Pirellulales</taxon>
        <taxon>Pirellulaceae</taxon>
        <taxon>Rhodopirellula</taxon>
    </lineage>
</organism>
<evidence type="ECO:0000313" key="2">
    <source>
        <dbReference type="Proteomes" id="UP000006222"/>
    </source>
</evidence>
<dbReference type="PATRIC" id="fig|991778.3.peg.1638"/>
<sequence>MGDASNSRFFTTASSGSDIGAVGEGGLPAINPNVARMLSLERPMLSQFITEGVAVVD</sequence>
<accession>F2APD0</accession>
<gene>
    <name evidence="1" type="ORF">RBWH47_03814</name>
</gene>
<reference evidence="1 2" key="1">
    <citation type="journal article" date="2013" name="Mar. Genomics">
        <title>Expression of sulfatases in Rhodopirellula baltica and the diversity of sulfatases in the genus Rhodopirellula.</title>
        <authorList>
            <person name="Wegner C.E."/>
            <person name="Richter-Heitmann T."/>
            <person name="Klindworth A."/>
            <person name="Klockow C."/>
            <person name="Richter M."/>
            <person name="Achstetter T."/>
            <person name="Glockner F.O."/>
            <person name="Harder J."/>
        </authorList>
    </citation>
    <scope>NUCLEOTIDE SEQUENCE [LARGE SCALE GENOMIC DNA]</scope>
    <source>
        <strain evidence="1 2">WH47</strain>
    </source>
</reference>
<dbReference type="EMBL" id="AFAR01000083">
    <property type="protein sequence ID" value="EGF28483.1"/>
    <property type="molecule type" value="Genomic_DNA"/>
</dbReference>
<dbReference type="AlphaFoldDB" id="F2APD0"/>
<proteinExistence type="predicted"/>
<protein>
    <submittedName>
        <fullName evidence="1">Uncharacterized protein</fullName>
    </submittedName>
</protein>
<dbReference type="Proteomes" id="UP000006222">
    <property type="component" value="Unassembled WGS sequence"/>
</dbReference>
<comment type="caution">
    <text evidence="1">The sequence shown here is derived from an EMBL/GenBank/DDBJ whole genome shotgun (WGS) entry which is preliminary data.</text>
</comment>
<evidence type="ECO:0000313" key="1">
    <source>
        <dbReference type="EMBL" id="EGF28483.1"/>
    </source>
</evidence>
<name>F2APD0_RHOBT</name>